<dbReference type="GO" id="GO:0047480">
    <property type="term" value="F:UDP-N-acetylmuramoyl-tripeptide-D-alanyl-D-alanine ligase activity"/>
    <property type="evidence" value="ECO:0007669"/>
    <property type="project" value="UniProtKB-UniRule"/>
</dbReference>
<accession>A0A0M5KZS0</accession>
<dbReference type="GO" id="GO:0051301">
    <property type="term" value="P:cell division"/>
    <property type="evidence" value="ECO:0007669"/>
    <property type="project" value="UniProtKB-KW"/>
</dbReference>
<evidence type="ECO:0000256" key="6">
    <source>
        <dbReference type="ARBA" id="ARBA00022960"/>
    </source>
</evidence>
<dbReference type="InterPro" id="IPR035911">
    <property type="entry name" value="MurE/MurF_N"/>
</dbReference>
<dbReference type="GO" id="GO:0008360">
    <property type="term" value="P:regulation of cell shape"/>
    <property type="evidence" value="ECO:0007669"/>
    <property type="project" value="UniProtKB-KW"/>
</dbReference>
<evidence type="ECO:0000256" key="10">
    <source>
        <dbReference type="HAMAP-Rule" id="MF_02019"/>
    </source>
</evidence>
<comment type="subcellular location">
    <subcellularLocation>
        <location evidence="10 11">Cytoplasm</location>
    </subcellularLocation>
</comment>
<evidence type="ECO:0000259" key="14">
    <source>
        <dbReference type="Pfam" id="PF08245"/>
    </source>
</evidence>
<dbReference type="Pfam" id="PF02875">
    <property type="entry name" value="Mur_ligase_C"/>
    <property type="match status" value="1"/>
</dbReference>
<protein>
    <recommendedName>
        <fullName evidence="10 11">UDP-N-acetylmuramoyl-tripeptide--D-alanyl-D-alanine ligase</fullName>
        <ecNumber evidence="10 11">6.3.2.10</ecNumber>
    </recommendedName>
    <alternativeName>
        <fullName evidence="10">D-alanyl-D-alanine-adding enzyme</fullName>
    </alternativeName>
</protein>
<dbReference type="Gene3D" id="3.90.190.20">
    <property type="entry name" value="Mur ligase, C-terminal domain"/>
    <property type="match status" value="1"/>
</dbReference>
<dbReference type="PANTHER" id="PTHR43024:SF1">
    <property type="entry name" value="UDP-N-ACETYLMURAMOYL-TRIPEPTIDE--D-ALANYL-D-ALANINE LIGASE"/>
    <property type="match status" value="1"/>
</dbReference>
<keyword evidence="1 10" id="KW-0963">Cytoplasm</keyword>
<feature type="domain" description="Mur ligase central" evidence="14">
    <location>
        <begin position="132"/>
        <end position="322"/>
    </location>
</feature>
<dbReference type="GO" id="GO:0008766">
    <property type="term" value="F:UDP-N-acetylmuramoylalanyl-D-glutamyl-2,6-diaminopimelate-D-alanyl-D-alanine ligase activity"/>
    <property type="evidence" value="ECO:0007669"/>
    <property type="project" value="RHEA"/>
</dbReference>
<sequence>MIPLSLAQIATIVGGTLNEAADPQAVVDGTVEFDSRKVTPGGLFLCIPGARVDGHDYAATAIAAGAVAVLASRPVDVPAIMVQPLGKIDTNATALENDEDGSAAAVLQALGKLARHVVKTLVAEETLTVVGITGSSGKTTTKDLISQVLTTGGPVVAPPGSFNNELGFPWTALRADRDTRFLVLEMSARGIGHIRELADIVAPSIGVVLNVGHAHLGEFGSQEAIAQAKGELVEALPAAAYGGFAVLNADDERVSQMAQRTSARVITYGTHPSADFTAENIHLDELSRASYTLVTMGQEYPVELTVSGQHNVLNSLAALIVAHACTIPMKRAIKALRSATITSGRRMEVRELADGTIVINDSYNANPDSMRAAFTALSVMAHPAPDTHRSSWAVLGMMGELGEESVAQHTALAETLGACGIDHVVLVGRCPEMDSLCDAAQDIGVSVVSVDNKEDAVSYLAEHRHPGDVILVKASQAVGLWTIADAVSAAANGAAE</sequence>
<dbReference type="InterPro" id="IPR013221">
    <property type="entry name" value="Mur_ligase_cen"/>
</dbReference>
<dbReference type="NCBIfam" id="TIGR01143">
    <property type="entry name" value="murF"/>
    <property type="match status" value="1"/>
</dbReference>
<evidence type="ECO:0000256" key="7">
    <source>
        <dbReference type="ARBA" id="ARBA00022984"/>
    </source>
</evidence>
<dbReference type="PATRIC" id="fig|1528099.3.peg.1528"/>
<evidence type="ECO:0000256" key="1">
    <source>
        <dbReference type="ARBA" id="ARBA00022490"/>
    </source>
</evidence>
<comment type="similarity">
    <text evidence="10">Belongs to the MurCDEF family. MurF subfamily.</text>
</comment>
<feature type="domain" description="Mur ligase C-terminal" evidence="13">
    <location>
        <begin position="345"/>
        <end position="475"/>
    </location>
</feature>
<dbReference type="RefSeq" id="WP_053962516.1">
    <property type="nucleotide sequence ID" value="NZ_CAMJVL010000003.1"/>
</dbReference>
<dbReference type="SUPFAM" id="SSF53623">
    <property type="entry name" value="MurD-like peptide ligases, catalytic domain"/>
    <property type="match status" value="1"/>
</dbReference>
<keyword evidence="8 10" id="KW-0131">Cell cycle</keyword>
<dbReference type="GO" id="GO:0005524">
    <property type="term" value="F:ATP binding"/>
    <property type="evidence" value="ECO:0007669"/>
    <property type="project" value="UniProtKB-UniRule"/>
</dbReference>
<dbReference type="GO" id="GO:0071555">
    <property type="term" value="P:cell wall organization"/>
    <property type="evidence" value="ECO:0007669"/>
    <property type="project" value="UniProtKB-KW"/>
</dbReference>
<keyword evidence="6 10" id="KW-0133">Cell shape</keyword>
<keyword evidence="4 10" id="KW-0547">Nucleotide-binding</keyword>
<dbReference type="InterPro" id="IPR004101">
    <property type="entry name" value="Mur_ligase_C"/>
</dbReference>
<dbReference type="Pfam" id="PF08245">
    <property type="entry name" value="Mur_ligase_M"/>
    <property type="match status" value="1"/>
</dbReference>
<keyword evidence="9 10" id="KW-0961">Cell wall biogenesis/degradation</keyword>
<dbReference type="HAMAP" id="MF_02019">
    <property type="entry name" value="MurF"/>
    <property type="match status" value="1"/>
</dbReference>
<comment type="catalytic activity">
    <reaction evidence="10 11">
        <text>D-alanyl-D-alanine + UDP-N-acetyl-alpha-D-muramoyl-L-alanyl-gamma-D-glutamyl-meso-2,6-diaminopimelate + ATP = UDP-N-acetyl-alpha-D-muramoyl-L-alanyl-gamma-D-glutamyl-meso-2,6-diaminopimeloyl-D-alanyl-D-alanine + ADP + phosphate + H(+)</text>
        <dbReference type="Rhea" id="RHEA:28374"/>
        <dbReference type="ChEBI" id="CHEBI:15378"/>
        <dbReference type="ChEBI" id="CHEBI:30616"/>
        <dbReference type="ChEBI" id="CHEBI:43474"/>
        <dbReference type="ChEBI" id="CHEBI:57822"/>
        <dbReference type="ChEBI" id="CHEBI:61386"/>
        <dbReference type="ChEBI" id="CHEBI:83905"/>
        <dbReference type="ChEBI" id="CHEBI:456216"/>
        <dbReference type="EC" id="6.3.2.10"/>
    </reaction>
</comment>
<evidence type="ECO:0000256" key="2">
    <source>
        <dbReference type="ARBA" id="ARBA00022598"/>
    </source>
</evidence>
<evidence type="ECO:0000313" key="16">
    <source>
        <dbReference type="Proteomes" id="UP000068137"/>
    </source>
</evidence>
<evidence type="ECO:0000313" key="15">
    <source>
        <dbReference type="EMBL" id="ALE19435.1"/>
    </source>
</evidence>
<dbReference type="Gene3D" id="3.40.1190.10">
    <property type="entry name" value="Mur-like, catalytic domain"/>
    <property type="match status" value="1"/>
</dbReference>
<dbReference type="Pfam" id="PF01225">
    <property type="entry name" value="Mur_ligase"/>
    <property type="match status" value="1"/>
</dbReference>
<dbReference type="GO" id="GO:0005737">
    <property type="term" value="C:cytoplasm"/>
    <property type="evidence" value="ECO:0007669"/>
    <property type="project" value="UniProtKB-SubCell"/>
</dbReference>
<dbReference type="InterPro" id="IPR036565">
    <property type="entry name" value="Mur-like_cat_sf"/>
</dbReference>
<keyword evidence="2 10" id="KW-0436">Ligase</keyword>
<evidence type="ECO:0000256" key="5">
    <source>
        <dbReference type="ARBA" id="ARBA00022840"/>
    </source>
</evidence>
<evidence type="ECO:0000256" key="11">
    <source>
        <dbReference type="RuleBase" id="RU004136"/>
    </source>
</evidence>
<evidence type="ECO:0000256" key="4">
    <source>
        <dbReference type="ARBA" id="ARBA00022741"/>
    </source>
</evidence>
<dbReference type="Gene3D" id="3.40.1390.10">
    <property type="entry name" value="MurE/MurF, N-terminal domain"/>
    <property type="match status" value="1"/>
</dbReference>
<dbReference type="AlphaFoldDB" id="A0A0M5KZS0"/>
<keyword evidence="7 10" id="KW-0573">Peptidoglycan synthesis</keyword>
<keyword evidence="3 10" id="KW-0132">Cell division</keyword>
<dbReference type="OrthoDB" id="9800958at2"/>
<feature type="binding site" evidence="10">
    <location>
        <begin position="134"/>
        <end position="140"/>
    </location>
    <ligand>
        <name>ATP</name>
        <dbReference type="ChEBI" id="CHEBI:30616"/>
    </ligand>
</feature>
<evidence type="ECO:0000256" key="9">
    <source>
        <dbReference type="ARBA" id="ARBA00023316"/>
    </source>
</evidence>
<dbReference type="STRING" id="1528099.AL705_07760"/>
<evidence type="ECO:0000256" key="3">
    <source>
        <dbReference type="ARBA" id="ARBA00022618"/>
    </source>
</evidence>
<dbReference type="EMBL" id="CP012390">
    <property type="protein sequence ID" value="ALE19435.1"/>
    <property type="molecule type" value="Genomic_DNA"/>
</dbReference>
<comment type="pathway">
    <text evidence="10 11">Cell wall biogenesis; peptidoglycan biosynthesis.</text>
</comment>
<evidence type="ECO:0000259" key="13">
    <source>
        <dbReference type="Pfam" id="PF02875"/>
    </source>
</evidence>
<dbReference type="InterPro" id="IPR000713">
    <property type="entry name" value="Mur_ligase_N"/>
</dbReference>
<proteinExistence type="inferred from homology"/>
<dbReference type="KEGG" id="cbq:AL705_07760"/>
<dbReference type="PANTHER" id="PTHR43024">
    <property type="entry name" value="UDP-N-ACETYLMURAMOYL-TRIPEPTIDE--D-ALANYL-D-ALANINE LIGASE"/>
    <property type="match status" value="1"/>
</dbReference>
<dbReference type="InterPro" id="IPR051046">
    <property type="entry name" value="MurCDEF_CellWall_CoF430Synth"/>
</dbReference>
<dbReference type="GO" id="GO:0009252">
    <property type="term" value="P:peptidoglycan biosynthetic process"/>
    <property type="evidence" value="ECO:0007669"/>
    <property type="project" value="UniProtKB-UniRule"/>
</dbReference>
<organism evidence="15 16">
    <name type="scientific">Lawsonella clevelandensis</name>
    <dbReference type="NCBI Taxonomy" id="1528099"/>
    <lineage>
        <taxon>Bacteria</taxon>
        <taxon>Bacillati</taxon>
        <taxon>Actinomycetota</taxon>
        <taxon>Actinomycetes</taxon>
        <taxon>Mycobacteriales</taxon>
        <taxon>Lawsonellaceae</taxon>
        <taxon>Lawsonella</taxon>
    </lineage>
</organism>
<dbReference type="GeneID" id="84895436"/>
<dbReference type="SUPFAM" id="SSF63418">
    <property type="entry name" value="MurE/MurF N-terminal domain"/>
    <property type="match status" value="1"/>
</dbReference>
<evidence type="ECO:0000256" key="8">
    <source>
        <dbReference type="ARBA" id="ARBA00023306"/>
    </source>
</evidence>
<evidence type="ECO:0000259" key="12">
    <source>
        <dbReference type="Pfam" id="PF01225"/>
    </source>
</evidence>
<feature type="domain" description="Mur ligase N-terminal catalytic" evidence="12">
    <location>
        <begin position="31"/>
        <end position="99"/>
    </location>
</feature>
<dbReference type="Proteomes" id="UP000068137">
    <property type="component" value="Chromosome"/>
</dbReference>
<comment type="function">
    <text evidence="10 11">Involved in cell wall formation. Catalyzes the final step in the synthesis of UDP-N-acetylmuramoyl-pentapeptide, the precursor of murein.</text>
</comment>
<keyword evidence="5 10" id="KW-0067">ATP-binding</keyword>
<dbReference type="EC" id="6.3.2.10" evidence="10 11"/>
<dbReference type="SUPFAM" id="SSF53244">
    <property type="entry name" value="MurD-like peptide ligases, peptide-binding domain"/>
    <property type="match status" value="1"/>
</dbReference>
<dbReference type="UniPathway" id="UPA00219"/>
<dbReference type="InterPro" id="IPR005863">
    <property type="entry name" value="UDP-N-AcMur_synth"/>
</dbReference>
<dbReference type="InterPro" id="IPR036615">
    <property type="entry name" value="Mur_ligase_C_dom_sf"/>
</dbReference>
<name>A0A0M5KZS0_9ACTN</name>
<gene>
    <name evidence="10" type="primary">murF</name>
    <name evidence="15" type="ORF">AL705_07760</name>
</gene>
<reference evidence="15 16" key="1">
    <citation type="journal article" date="2015" name="Genome Announc.">
        <title>Complete Genome Sequences for Two Strains of a Novel Fastidious, Partially Acid-Fast, Gram-Positive Corynebacterineae Bacterium, Derived from Human Clinical Samples.</title>
        <authorList>
            <person name="Nicholson A.C."/>
            <person name="Bell M."/>
            <person name="Humrighouse B.W."/>
            <person name="McQuiston J.R."/>
        </authorList>
    </citation>
    <scope>NUCLEOTIDE SEQUENCE [LARGE SCALE GENOMIC DNA]</scope>
    <source>
        <strain evidence="15 16">X1698</strain>
    </source>
</reference>